<name>A0A8B3DK12_VIBHA</name>
<dbReference type="GO" id="GO:0003677">
    <property type="term" value="F:DNA binding"/>
    <property type="evidence" value="ECO:0007669"/>
    <property type="project" value="InterPro"/>
</dbReference>
<evidence type="ECO:0000313" key="2">
    <source>
        <dbReference type="Proteomes" id="UP000253437"/>
    </source>
</evidence>
<sequence>MTILVDSKTDKSVKNKWATNWHCFLDAKREFLNFTGKNLVLDVAAEPQTAKINRYYLAPSWISEQQNLLDTLKPKHRVAKALNPICVGFDGLQCEWEDGWWCNPPFDFKQEFINKAVEQMLKGRDGMMLLPYEPLAHWWKDLVEPYAKMILEPAGRYPFYEADGETKKSGVNFGSVLVIFTLKNIQLPRWRITRGKYSEQQILENVTTKPVTIDSDDYEIKQHG</sequence>
<organism evidence="1 2">
    <name type="scientific">Vibrio harveyi</name>
    <name type="common">Beneckea harveyi</name>
    <dbReference type="NCBI Taxonomy" id="669"/>
    <lineage>
        <taxon>Bacteria</taxon>
        <taxon>Pseudomonadati</taxon>
        <taxon>Pseudomonadota</taxon>
        <taxon>Gammaproteobacteria</taxon>
        <taxon>Vibrionales</taxon>
        <taxon>Vibrionaceae</taxon>
        <taxon>Vibrio</taxon>
    </lineage>
</organism>
<proteinExistence type="predicted"/>
<evidence type="ECO:0008006" key="3">
    <source>
        <dbReference type="Google" id="ProtNLM"/>
    </source>
</evidence>
<accession>A0A8B3DK12</accession>
<dbReference type="EMBL" id="QOUW02000007">
    <property type="protein sequence ID" value="RIW17833.1"/>
    <property type="molecule type" value="Genomic_DNA"/>
</dbReference>
<protein>
    <recommendedName>
        <fullName evidence="3">DNA N-6-adenine-methyltransferase (Dam)</fullName>
    </recommendedName>
</protein>
<dbReference type="Proteomes" id="UP000253437">
    <property type="component" value="Unassembled WGS sequence"/>
</dbReference>
<dbReference type="RefSeq" id="WP_114091653.1">
    <property type="nucleotide sequence ID" value="NZ_QOUW02000007.1"/>
</dbReference>
<reference evidence="1 2" key="1">
    <citation type="submission" date="2018-08" db="EMBL/GenBank/DDBJ databases">
        <title>Vibrio harveyi strains pathogenic to white snook Centropomus viridis Lockington (1877) and potential probiotic bacteria.</title>
        <authorList>
            <person name="Soto-Rodriguez S."/>
            <person name="Gomez-Gil B."/>
            <person name="Lozano-Olvera R."/>
        </authorList>
    </citation>
    <scope>NUCLEOTIDE SEQUENCE [LARGE SCALE GENOMIC DNA]</scope>
    <source>
        <strain evidence="1 2">CAIM 1508</strain>
    </source>
</reference>
<dbReference type="GO" id="GO:0009307">
    <property type="term" value="P:DNA restriction-modification system"/>
    <property type="evidence" value="ECO:0007669"/>
    <property type="project" value="InterPro"/>
</dbReference>
<dbReference type="Pfam" id="PF05869">
    <property type="entry name" value="Dam"/>
    <property type="match status" value="1"/>
</dbReference>
<evidence type="ECO:0000313" key="1">
    <source>
        <dbReference type="EMBL" id="RIW17833.1"/>
    </source>
</evidence>
<dbReference type="AlphaFoldDB" id="A0A8B3DK12"/>
<dbReference type="InterPro" id="IPR008593">
    <property type="entry name" value="Dam_MeTrfase"/>
</dbReference>
<dbReference type="GO" id="GO:0009007">
    <property type="term" value="F:site-specific DNA-methyltransferase (adenine-specific) activity"/>
    <property type="evidence" value="ECO:0007669"/>
    <property type="project" value="InterPro"/>
</dbReference>
<gene>
    <name evidence="1" type="ORF">DS957_003425</name>
</gene>
<comment type="caution">
    <text evidence="1">The sequence shown here is derived from an EMBL/GenBank/DDBJ whole genome shotgun (WGS) entry which is preliminary data.</text>
</comment>